<dbReference type="Gene3D" id="3.40.50.720">
    <property type="entry name" value="NAD(P)-binding Rossmann-like Domain"/>
    <property type="match status" value="1"/>
</dbReference>
<name>A0A2P1QUQ9_9LEPT</name>
<dbReference type="SUPFAM" id="SSF48179">
    <property type="entry name" value="6-phosphogluconate dehydrogenase C-terminal domain-like"/>
    <property type="match status" value="1"/>
</dbReference>
<dbReference type="Pfam" id="PF03446">
    <property type="entry name" value="NAD_binding_2"/>
    <property type="match status" value="1"/>
</dbReference>
<gene>
    <name evidence="6" type="ORF">XB16_2315</name>
</gene>
<dbReference type="InterPro" id="IPR015815">
    <property type="entry name" value="HIBADH-related"/>
</dbReference>
<keyword evidence="1" id="KW-0560">Oxidoreductase</keyword>
<evidence type="ECO:0000256" key="1">
    <source>
        <dbReference type="ARBA" id="ARBA00023002"/>
    </source>
</evidence>
<dbReference type="InterPro" id="IPR013328">
    <property type="entry name" value="6PGD_dom2"/>
</dbReference>
<dbReference type="InterPro" id="IPR036291">
    <property type="entry name" value="NAD(P)-bd_dom_sf"/>
</dbReference>
<dbReference type="Gene3D" id="1.10.1040.10">
    <property type="entry name" value="N-(1-d-carboxylethyl)-l-norvaline Dehydrogenase, domain 2"/>
    <property type="match status" value="1"/>
</dbReference>
<dbReference type="PIRSF" id="PIRSF000103">
    <property type="entry name" value="HIBADH"/>
    <property type="match status" value="1"/>
</dbReference>
<dbReference type="EMBL" id="CP027843">
    <property type="protein sequence ID" value="AVQ12636.1"/>
    <property type="molecule type" value="Genomic_DNA"/>
</dbReference>
<protein>
    <submittedName>
        <fullName evidence="6">NADP oxidoreductase coenzyme F420-dependent</fullName>
    </submittedName>
</protein>
<evidence type="ECO:0000259" key="5">
    <source>
        <dbReference type="Pfam" id="PF14833"/>
    </source>
</evidence>
<accession>A0A2P1QUQ9</accession>
<feature type="domain" description="3-hydroxyisobutyrate dehydrogenase-like NAD-binding" evidence="5">
    <location>
        <begin position="164"/>
        <end position="280"/>
    </location>
</feature>
<dbReference type="PANTHER" id="PTHR22981">
    <property type="entry name" value="3-HYDROXYISOBUTYRATE DEHYDROGENASE-RELATED"/>
    <property type="match status" value="1"/>
</dbReference>
<keyword evidence="2" id="KW-0520">NAD</keyword>
<dbReference type="AlphaFoldDB" id="A0A2P1QUQ9"/>
<dbReference type="InterPro" id="IPR029154">
    <property type="entry name" value="HIBADH-like_NADP-bd"/>
</dbReference>
<dbReference type="PANTHER" id="PTHR22981:SF80">
    <property type="entry name" value="BLR4309 PROTEIN"/>
    <property type="match status" value="1"/>
</dbReference>
<dbReference type="Proteomes" id="UP000033961">
    <property type="component" value="Chromosome I"/>
</dbReference>
<evidence type="ECO:0000313" key="7">
    <source>
        <dbReference type="Proteomes" id="UP000033961"/>
    </source>
</evidence>
<dbReference type="GO" id="GO:0016616">
    <property type="term" value="F:oxidoreductase activity, acting on the CH-OH group of donors, NAD or NADP as acceptor"/>
    <property type="evidence" value="ECO:0007669"/>
    <property type="project" value="TreeGrafter"/>
</dbReference>
<dbReference type="InterPro" id="IPR006115">
    <property type="entry name" value="6PGDH_NADP-bd"/>
</dbReference>
<dbReference type="Pfam" id="PF14833">
    <property type="entry name" value="NAD_binding_11"/>
    <property type="match status" value="1"/>
</dbReference>
<dbReference type="InterPro" id="IPR008927">
    <property type="entry name" value="6-PGluconate_DH-like_C_sf"/>
</dbReference>
<dbReference type="GO" id="GO:0050661">
    <property type="term" value="F:NADP binding"/>
    <property type="evidence" value="ECO:0007669"/>
    <property type="project" value="InterPro"/>
</dbReference>
<sequence length="295" mass="32758">MKKRTISIIGTGIMGRGMASNLAKADQNLRLYARNIHKISDLISDNVRVFDSPVEAAKNSDLVVLCLTEDAVIEKEVVTSGLLETNPPIILDCGTTSLPMTFRLAKLCSSKQIRFYDSPMTGSKNASRDGQILFMVGAQKKEIEDIRFFFELCGKNVEYCDSLGGGQKAKLALNMIQAGIFQVYMEGFELAKHSGIRPEILKDILLQSAAKSGIAEFKFPFVFSGNYETHFSLKNMRKDIYHAMDLAKENRTNLSLCKNLPKIYDSGMKAGFAENDFCSLNEVTAKIRPPKSGNR</sequence>
<feature type="domain" description="6-phosphogluconate dehydrogenase NADP-binding" evidence="4">
    <location>
        <begin position="5"/>
        <end position="159"/>
    </location>
</feature>
<evidence type="ECO:0000256" key="3">
    <source>
        <dbReference type="PIRSR" id="PIRSR000103-1"/>
    </source>
</evidence>
<evidence type="ECO:0000313" key="6">
    <source>
        <dbReference type="EMBL" id="AVQ12636.1"/>
    </source>
</evidence>
<feature type="active site" evidence="3">
    <location>
        <position position="170"/>
    </location>
</feature>
<dbReference type="GO" id="GO:0051287">
    <property type="term" value="F:NAD binding"/>
    <property type="evidence" value="ECO:0007669"/>
    <property type="project" value="InterPro"/>
</dbReference>
<proteinExistence type="predicted"/>
<reference evidence="6 7" key="1">
    <citation type="journal article" date="2015" name="Genome Announc.">
        <title>Draft Genome Sequences of Leptospira santarosai Strains U160, U164, and U233, Isolated from Asymptomatic Cattle.</title>
        <authorList>
            <person name="Kremer F.S."/>
            <person name="Eslabao M.R."/>
            <person name="Provisor M."/>
            <person name="Woloski R.D."/>
            <person name="Ramires O.V."/>
            <person name="Moreno L.Z."/>
            <person name="Moreno A.M."/>
            <person name="Hamond C."/>
            <person name="Lilenbaum W."/>
            <person name="Dellagostin O.A."/>
        </authorList>
    </citation>
    <scope>NUCLEOTIDE SEQUENCE [LARGE SCALE GENOMIC DNA]</scope>
    <source>
        <strain evidence="6 7">U160</strain>
    </source>
</reference>
<organism evidence="6 7">
    <name type="scientific">Leptospira santarosai</name>
    <dbReference type="NCBI Taxonomy" id="28183"/>
    <lineage>
        <taxon>Bacteria</taxon>
        <taxon>Pseudomonadati</taxon>
        <taxon>Spirochaetota</taxon>
        <taxon>Spirochaetia</taxon>
        <taxon>Leptospirales</taxon>
        <taxon>Leptospiraceae</taxon>
        <taxon>Leptospira</taxon>
    </lineage>
</organism>
<evidence type="ECO:0000256" key="2">
    <source>
        <dbReference type="ARBA" id="ARBA00023027"/>
    </source>
</evidence>
<evidence type="ECO:0000259" key="4">
    <source>
        <dbReference type="Pfam" id="PF03446"/>
    </source>
</evidence>
<dbReference type="SUPFAM" id="SSF51735">
    <property type="entry name" value="NAD(P)-binding Rossmann-fold domains"/>
    <property type="match status" value="1"/>
</dbReference>